<dbReference type="EMBL" id="LN857009">
    <property type="protein sequence ID" value="CDP99404.1"/>
    <property type="molecule type" value="Genomic_DNA"/>
</dbReference>
<reference evidence="1" key="1">
    <citation type="journal article" date="2007" name="Science">
        <title>Draft genome of the filarial nematode parasite Brugia malayi.</title>
        <authorList>
            <person name="Ghedin E."/>
            <person name="Wang S."/>
            <person name="Spiro D."/>
            <person name="Caler E."/>
            <person name="Zhao Q."/>
            <person name="Crabtree J."/>
            <person name="Allen J.E."/>
            <person name="Delcher A.L."/>
            <person name="Guiliano D.B."/>
            <person name="Miranda-Saavedra D."/>
            <person name="Angiuoli S.V."/>
            <person name="Creasy T."/>
            <person name="Amedeo P."/>
            <person name="Haas B."/>
            <person name="El-Sayed N.M."/>
            <person name="Wortman J.R."/>
            <person name="Feldblyum T."/>
            <person name="Tallon L."/>
            <person name="Schatz M."/>
            <person name="Shumway M."/>
            <person name="Koo H."/>
            <person name="Salzberg S.L."/>
            <person name="Schobel S."/>
            <person name="Pertea M."/>
            <person name="Pop M."/>
            <person name="White O."/>
            <person name="Barton G.J."/>
            <person name="Carlow C.K."/>
            <person name="Crawford M.J."/>
            <person name="Daub J."/>
            <person name="Dimmic M.W."/>
            <person name="Estes C.F."/>
            <person name="Foster J.M."/>
            <person name="Ganatra M."/>
            <person name="Gregory W.F."/>
            <person name="Johnson N.M."/>
            <person name="Jin J."/>
            <person name="Komuniecki R."/>
            <person name="Korf I."/>
            <person name="Kumar S."/>
            <person name="Laney S."/>
            <person name="Li B.W."/>
            <person name="Li W."/>
            <person name="Lindblom T.H."/>
            <person name="Lustigman S."/>
            <person name="Ma D."/>
            <person name="Maina C.V."/>
            <person name="Martin D.M."/>
            <person name="McCarter J.P."/>
            <person name="McReynolds L."/>
            <person name="Mitreva M."/>
            <person name="Nutman T.B."/>
            <person name="Parkinson J."/>
            <person name="Peregrin-Alvarez J.M."/>
            <person name="Poole C."/>
            <person name="Ren Q."/>
            <person name="Saunders L."/>
            <person name="Sluder A.E."/>
            <person name="Smith K."/>
            <person name="Stanke M."/>
            <person name="Unnasch T.R."/>
            <person name="Ware J."/>
            <person name="Wei A.D."/>
            <person name="Weil G."/>
            <person name="Williams D.J."/>
            <person name="Zhang Y."/>
            <person name="Williams S.A."/>
            <person name="Fraser-Liggett C."/>
            <person name="Slatko B."/>
            <person name="Blaxter M.L."/>
            <person name="Scott A.L."/>
        </authorList>
    </citation>
    <scope>NUCLEOTIDE SEQUENCE</scope>
    <source>
        <strain evidence="1">FR3</strain>
    </source>
</reference>
<protein>
    <submittedName>
        <fullName evidence="1">Bm10747</fullName>
    </submittedName>
</protein>
<name>A0A1I9G477_BRUMA</name>
<reference evidence="1" key="2">
    <citation type="submission" date="2012-12" db="EMBL/GenBank/DDBJ databases">
        <authorList>
            <consortium name="WormBase Consortium"/>
            <person name="Ghedin E."/>
            <person name="Paulini M."/>
        </authorList>
    </citation>
    <scope>NUCLEOTIDE SEQUENCE</scope>
    <source>
        <strain evidence="1">FR3</strain>
    </source>
</reference>
<dbReference type="AlphaFoldDB" id="A0A1I9G477"/>
<gene>
    <name evidence="1" type="primary">Bm10747</name>
    <name evidence="1" type="ORF">BM_Bm10747</name>
</gene>
<accession>A0A1I9G477</accession>
<sequence>MRAPAATIAGNGMTALRTTVMTVKWCGGGVGAVRWWWCCSLIIMHDRFRILLFVPSRTFHLQNVNLRRATIIHPISQLAAPMYEVTFAGVKSRSQHSWWDLLNGAVVTYRLDLQPES</sequence>
<organism evidence="1">
    <name type="scientific">Brugia malayi</name>
    <name type="common">Filarial nematode worm</name>
    <dbReference type="NCBI Taxonomy" id="6279"/>
    <lineage>
        <taxon>Eukaryota</taxon>
        <taxon>Metazoa</taxon>
        <taxon>Ecdysozoa</taxon>
        <taxon>Nematoda</taxon>
        <taxon>Chromadorea</taxon>
        <taxon>Rhabditida</taxon>
        <taxon>Spirurina</taxon>
        <taxon>Spiruromorpha</taxon>
        <taxon>Filarioidea</taxon>
        <taxon>Onchocercidae</taxon>
        <taxon>Brugia</taxon>
    </lineage>
</organism>
<evidence type="ECO:0000313" key="1">
    <source>
        <dbReference type="EMBL" id="CDP99404.1"/>
    </source>
</evidence>
<proteinExistence type="predicted"/>